<gene>
    <name evidence="2" type="ORF">PVAP13_5KG548807</name>
</gene>
<feature type="region of interest" description="Disordered" evidence="1">
    <location>
        <begin position="96"/>
        <end position="132"/>
    </location>
</feature>
<evidence type="ECO:0000256" key="1">
    <source>
        <dbReference type="SAM" id="MobiDB-lite"/>
    </source>
</evidence>
<dbReference type="AlphaFoldDB" id="A0A8T0SF10"/>
<keyword evidence="3" id="KW-1185">Reference proteome</keyword>
<dbReference type="EMBL" id="CM029045">
    <property type="protein sequence ID" value="KAG2597932.1"/>
    <property type="molecule type" value="Genomic_DNA"/>
</dbReference>
<feature type="compositionally biased region" description="Low complexity" evidence="1">
    <location>
        <begin position="50"/>
        <end position="60"/>
    </location>
</feature>
<comment type="caution">
    <text evidence="2">The sequence shown here is derived from an EMBL/GenBank/DDBJ whole genome shotgun (WGS) entry which is preliminary data.</text>
</comment>
<evidence type="ECO:0000313" key="2">
    <source>
        <dbReference type="EMBL" id="KAG2597932.1"/>
    </source>
</evidence>
<organism evidence="2 3">
    <name type="scientific">Panicum virgatum</name>
    <name type="common">Blackwell switchgrass</name>
    <dbReference type="NCBI Taxonomy" id="38727"/>
    <lineage>
        <taxon>Eukaryota</taxon>
        <taxon>Viridiplantae</taxon>
        <taxon>Streptophyta</taxon>
        <taxon>Embryophyta</taxon>
        <taxon>Tracheophyta</taxon>
        <taxon>Spermatophyta</taxon>
        <taxon>Magnoliopsida</taxon>
        <taxon>Liliopsida</taxon>
        <taxon>Poales</taxon>
        <taxon>Poaceae</taxon>
        <taxon>PACMAD clade</taxon>
        <taxon>Panicoideae</taxon>
        <taxon>Panicodae</taxon>
        <taxon>Paniceae</taxon>
        <taxon>Panicinae</taxon>
        <taxon>Panicum</taxon>
        <taxon>Panicum sect. Hiantes</taxon>
    </lineage>
</organism>
<feature type="region of interest" description="Disordered" evidence="1">
    <location>
        <begin position="36"/>
        <end position="80"/>
    </location>
</feature>
<feature type="region of interest" description="Disordered" evidence="1">
    <location>
        <begin position="1"/>
        <end position="22"/>
    </location>
</feature>
<dbReference type="Proteomes" id="UP000823388">
    <property type="component" value="Chromosome 5K"/>
</dbReference>
<accession>A0A8T0SF10</accession>
<proteinExistence type="predicted"/>
<feature type="compositionally biased region" description="Pro residues" evidence="1">
    <location>
        <begin position="61"/>
        <end position="72"/>
    </location>
</feature>
<feature type="compositionally biased region" description="Gly residues" evidence="1">
    <location>
        <begin position="117"/>
        <end position="126"/>
    </location>
</feature>
<protein>
    <submittedName>
        <fullName evidence="2">Uncharacterized protein</fullName>
    </submittedName>
</protein>
<feature type="compositionally biased region" description="Pro residues" evidence="1">
    <location>
        <begin position="40"/>
        <end position="49"/>
    </location>
</feature>
<reference evidence="2" key="1">
    <citation type="submission" date="2020-05" db="EMBL/GenBank/DDBJ databases">
        <title>WGS assembly of Panicum virgatum.</title>
        <authorList>
            <person name="Lovell J.T."/>
            <person name="Jenkins J."/>
            <person name="Shu S."/>
            <person name="Juenger T.E."/>
            <person name="Schmutz J."/>
        </authorList>
    </citation>
    <scope>NUCLEOTIDE SEQUENCE</scope>
    <source>
        <strain evidence="2">AP13</strain>
    </source>
</reference>
<name>A0A8T0SF10_PANVG</name>
<evidence type="ECO:0000313" key="3">
    <source>
        <dbReference type="Proteomes" id="UP000823388"/>
    </source>
</evidence>
<sequence>MPTLGAAAGDQRSAGAVRAPLTEPVSLVKKARWIKLLPHPSSPPPPPSPNGSSPATVARCPSPPLPSLPPSLAPRNPAPGVEAVRRWPTLASLSPASRVEVARGCRPGPDLRMDGPGAHGSKGGGELRPHRMHSRAAAAAASLNIDFSKHMENVVPILGASMLGPPPLPPRYRSSWLLLPSRATFSNNVADPGKHPPSSLHNLL</sequence>